<protein>
    <submittedName>
        <fullName evidence="3">Uncharacterized protein LOC120280173</fullName>
    </submittedName>
</protein>
<dbReference type="PANTHER" id="PTHR34539:SF19">
    <property type="entry name" value="T6J4.11 PROTEIN"/>
    <property type="match status" value="1"/>
</dbReference>
<proteinExistence type="predicted"/>
<reference evidence="3" key="1">
    <citation type="submission" date="2025-08" db="UniProtKB">
        <authorList>
            <consortium name="RefSeq"/>
        </authorList>
    </citation>
    <scope>IDENTIFICATION</scope>
</reference>
<keyword evidence="2" id="KW-1185">Reference proteome</keyword>
<organism evidence="2 3">
    <name type="scientific">Dioscorea cayennensis subsp. rotundata</name>
    <name type="common">White Guinea yam</name>
    <name type="synonym">Dioscorea rotundata</name>
    <dbReference type="NCBI Taxonomy" id="55577"/>
    <lineage>
        <taxon>Eukaryota</taxon>
        <taxon>Viridiplantae</taxon>
        <taxon>Streptophyta</taxon>
        <taxon>Embryophyta</taxon>
        <taxon>Tracheophyta</taxon>
        <taxon>Spermatophyta</taxon>
        <taxon>Magnoliopsida</taxon>
        <taxon>Liliopsida</taxon>
        <taxon>Dioscoreales</taxon>
        <taxon>Dioscoreaceae</taxon>
        <taxon>Dioscorea</taxon>
    </lineage>
</organism>
<evidence type="ECO:0000313" key="2">
    <source>
        <dbReference type="Proteomes" id="UP001515500"/>
    </source>
</evidence>
<gene>
    <name evidence="3" type="primary">LOC120280173</name>
</gene>
<feature type="region of interest" description="Disordered" evidence="1">
    <location>
        <begin position="1"/>
        <end position="20"/>
    </location>
</feature>
<dbReference type="GeneID" id="120280173"/>
<sequence>MEDIPSSKRQREDSDELPEVKRLRDDLFLDMLDDDVDAGDRDPMVQDLASVMKSLEEEIGLPAPAPAVEEAQPDLGFLLGASDDELGLPPAPVWSEEDGEDVDVVIGGLEAEGGGYGDQIWGFDDEIFDGGLGFGMRMEERDVAGDDGVLFDGGLFDYSDLGCGPSDLGDRSWRVESLPAV</sequence>
<dbReference type="Proteomes" id="UP001515500">
    <property type="component" value="Chromosome 17"/>
</dbReference>
<accession>A0AB40CS17</accession>
<dbReference type="AlphaFoldDB" id="A0AB40CS17"/>
<evidence type="ECO:0000256" key="1">
    <source>
        <dbReference type="SAM" id="MobiDB-lite"/>
    </source>
</evidence>
<dbReference type="PANTHER" id="PTHR34539">
    <property type="entry name" value="T6J4.11 PROTEIN"/>
    <property type="match status" value="1"/>
</dbReference>
<name>A0AB40CS17_DIOCR</name>
<dbReference type="RefSeq" id="XP_039142853.1">
    <property type="nucleotide sequence ID" value="XM_039286919.1"/>
</dbReference>
<evidence type="ECO:0000313" key="3">
    <source>
        <dbReference type="RefSeq" id="XP_039142853.1"/>
    </source>
</evidence>